<evidence type="ECO:0000256" key="1">
    <source>
        <dbReference type="ARBA" id="ARBA00008791"/>
    </source>
</evidence>
<organism evidence="3 4">
    <name type="scientific">Variovorax ureilyticus</name>
    <dbReference type="NCBI Taxonomy" id="1836198"/>
    <lineage>
        <taxon>Bacteria</taxon>
        <taxon>Pseudomonadati</taxon>
        <taxon>Pseudomonadota</taxon>
        <taxon>Betaproteobacteria</taxon>
        <taxon>Burkholderiales</taxon>
        <taxon>Comamonadaceae</taxon>
        <taxon>Variovorax</taxon>
    </lineage>
</organism>
<dbReference type="EMBL" id="JBBKZU010000008">
    <property type="protein sequence ID" value="MEJ8813218.1"/>
    <property type="molecule type" value="Genomic_DNA"/>
</dbReference>
<evidence type="ECO:0000313" key="3">
    <source>
        <dbReference type="EMBL" id="MEJ8813218.1"/>
    </source>
</evidence>
<reference evidence="3 4" key="1">
    <citation type="submission" date="2024-03" db="EMBL/GenBank/DDBJ databases">
        <title>Novel species of the genus Variovorax.</title>
        <authorList>
            <person name="Liu Q."/>
            <person name="Xin Y.-H."/>
        </authorList>
    </citation>
    <scope>NUCLEOTIDE SEQUENCE [LARGE SCALE GENOMIC DNA]</scope>
    <source>
        <strain evidence="3 4">KACC 18899</strain>
    </source>
</reference>
<dbReference type="RefSeq" id="WP_340358461.1">
    <property type="nucleotide sequence ID" value="NZ_JBBKZU010000008.1"/>
</dbReference>
<feature type="domain" description="UspA" evidence="2">
    <location>
        <begin position="157"/>
        <end position="279"/>
    </location>
</feature>
<dbReference type="InterPro" id="IPR006015">
    <property type="entry name" value="Universal_stress_UspA"/>
</dbReference>
<dbReference type="PANTHER" id="PTHR46268">
    <property type="entry name" value="STRESS RESPONSE PROTEIN NHAX"/>
    <property type="match status" value="1"/>
</dbReference>
<dbReference type="SUPFAM" id="SSF52402">
    <property type="entry name" value="Adenine nucleotide alpha hydrolases-like"/>
    <property type="match status" value="2"/>
</dbReference>
<dbReference type="CDD" id="cd00293">
    <property type="entry name" value="USP-like"/>
    <property type="match status" value="1"/>
</dbReference>
<keyword evidence="4" id="KW-1185">Reference proteome</keyword>
<protein>
    <submittedName>
        <fullName evidence="3">Universal stress protein</fullName>
    </submittedName>
</protein>
<evidence type="ECO:0000259" key="2">
    <source>
        <dbReference type="Pfam" id="PF00582"/>
    </source>
</evidence>
<dbReference type="InterPro" id="IPR006016">
    <property type="entry name" value="UspA"/>
</dbReference>
<sequence length="280" mass="30060">MSYKTILVHLDNSGRTAARIAFAGALANEHGAHLVGLLPTGLYEGSIPAGMIDTGASDYIAESAAYLKRRADSVADVFRTRMEAWPSVSFELRQVDGLATDALIDHGRTSDLVLLGQEGGGGRTDTPSHGLVGEVMLGLGRPVLVVPYAGEFKASPRRIVVAWNRSREAALALDAALPLLRRADQVTLLQLAGKNEDERANPLLQLHLSGWLDRHGVAATIDRLVCDVPMSDALLSRICDLQGDFLVMGGYGHSRVRELVLGGMTRGILEHMTVPVLMAH</sequence>
<dbReference type="Gene3D" id="3.40.50.12370">
    <property type="match status" value="1"/>
</dbReference>
<dbReference type="PANTHER" id="PTHR46268:SF15">
    <property type="entry name" value="UNIVERSAL STRESS PROTEIN HP_0031"/>
    <property type="match status" value="1"/>
</dbReference>
<name>A0ABU8VHS0_9BURK</name>
<dbReference type="Pfam" id="PF00582">
    <property type="entry name" value="Usp"/>
    <property type="match status" value="1"/>
</dbReference>
<accession>A0ABU8VHS0</accession>
<dbReference type="PRINTS" id="PR01438">
    <property type="entry name" value="UNVRSLSTRESS"/>
</dbReference>
<dbReference type="Proteomes" id="UP001365846">
    <property type="component" value="Unassembled WGS sequence"/>
</dbReference>
<gene>
    <name evidence="3" type="ORF">WKW77_19180</name>
</gene>
<comment type="similarity">
    <text evidence="1">Belongs to the universal stress protein A family.</text>
</comment>
<proteinExistence type="inferred from homology"/>
<comment type="caution">
    <text evidence="3">The sequence shown here is derived from an EMBL/GenBank/DDBJ whole genome shotgun (WGS) entry which is preliminary data.</text>
</comment>
<evidence type="ECO:0000313" key="4">
    <source>
        <dbReference type="Proteomes" id="UP001365846"/>
    </source>
</evidence>